<keyword evidence="4" id="KW-1185">Reference proteome</keyword>
<dbReference type="InterPro" id="IPR029787">
    <property type="entry name" value="Nucleotide_cyclase"/>
</dbReference>
<feature type="domain" description="Guanylate cyclase" evidence="2">
    <location>
        <begin position="251"/>
        <end position="325"/>
    </location>
</feature>
<accession>A0ABW9QT47</accession>
<dbReference type="PROSITE" id="PS50125">
    <property type="entry name" value="GUANYLATE_CYCLASE_2"/>
    <property type="match status" value="1"/>
</dbReference>
<evidence type="ECO:0000313" key="4">
    <source>
        <dbReference type="Proteomes" id="UP000437736"/>
    </source>
</evidence>
<evidence type="ECO:0000313" key="3">
    <source>
        <dbReference type="EMBL" id="MST33017.1"/>
    </source>
</evidence>
<evidence type="ECO:0000256" key="1">
    <source>
        <dbReference type="SAM" id="MobiDB-lite"/>
    </source>
</evidence>
<sequence length="325" mass="34263">MSDEYATSTVTSPSGRSSSSSSVSWAGPWPVETTARTGTCSPPSGPGEPSHYPLRRRRPVAHRPARDHRAGWETGRVPPPRGAAAPDDRRGLASEAGLTTAARRILGNGPRWRPPEVWERAGVPESLARRLWLAMGFPHLPDGEPLLTDHDLQALRRAGELLVQGALDADHLVHQARLMAQAVSTVATAHVESLLAPGGGDALLTGLTGDSTDPVALVSELLEYLYRRHLYAALERAVLTNRGDEALAATAVGFADLSDFSARSAAATEDELTVMIDAFVTAAADLVAAHGGRVVKLLGDAVLFTVGDARAAAEVALDLAADHRA</sequence>
<feature type="region of interest" description="Disordered" evidence="1">
    <location>
        <begin position="1"/>
        <end position="91"/>
    </location>
</feature>
<feature type="non-terminal residue" evidence="3">
    <location>
        <position position="325"/>
    </location>
</feature>
<dbReference type="Proteomes" id="UP000437736">
    <property type="component" value="Unassembled WGS sequence"/>
</dbReference>
<evidence type="ECO:0000259" key="2">
    <source>
        <dbReference type="PROSITE" id="PS50125"/>
    </source>
</evidence>
<protein>
    <recommendedName>
        <fullName evidence="2">Guanylate cyclase domain-containing protein</fullName>
    </recommendedName>
</protein>
<name>A0ABW9QT47_9ACTN</name>
<feature type="compositionally biased region" description="Low complexity" evidence="1">
    <location>
        <begin position="7"/>
        <end position="24"/>
    </location>
</feature>
<dbReference type="InterPro" id="IPR001054">
    <property type="entry name" value="A/G_cyclase"/>
</dbReference>
<reference evidence="3 4" key="1">
    <citation type="submission" date="2019-11" db="EMBL/GenBank/DDBJ databases">
        <title>Acidiferrimicrobium australis gen. nov., sp. nov., an acidophilic and obligately heterotrophic, member of the Actinobacteria that catalyses dissimilatory oxido- reduction of iron isolated from metal-rich acidic water in Chile.</title>
        <authorList>
            <person name="Gonzalez D."/>
            <person name="Huber K."/>
            <person name="Hedrich S."/>
            <person name="Rojas-Villalobos C."/>
            <person name="Quatrini R."/>
            <person name="Dinamarca M.A."/>
            <person name="Schwarz A."/>
            <person name="Canales C."/>
            <person name="Nancucheo I."/>
        </authorList>
    </citation>
    <scope>NUCLEOTIDE SEQUENCE [LARGE SCALE GENOMIC DNA]</scope>
    <source>
        <strain evidence="3 4">USS-CCA1</strain>
    </source>
</reference>
<dbReference type="EMBL" id="WJHE01000457">
    <property type="protein sequence ID" value="MST33017.1"/>
    <property type="molecule type" value="Genomic_DNA"/>
</dbReference>
<dbReference type="Gene3D" id="3.30.70.1230">
    <property type="entry name" value="Nucleotide cyclase"/>
    <property type="match status" value="1"/>
</dbReference>
<dbReference type="SUPFAM" id="SSF55073">
    <property type="entry name" value="Nucleotide cyclase"/>
    <property type="match status" value="1"/>
</dbReference>
<proteinExistence type="predicted"/>
<organism evidence="3 4">
    <name type="scientific">Acidiferrimicrobium australe</name>
    <dbReference type="NCBI Taxonomy" id="2664430"/>
    <lineage>
        <taxon>Bacteria</taxon>
        <taxon>Bacillati</taxon>
        <taxon>Actinomycetota</taxon>
        <taxon>Acidimicrobiia</taxon>
        <taxon>Acidimicrobiales</taxon>
        <taxon>Acidimicrobiaceae</taxon>
        <taxon>Acidiferrimicrobium</taxon>
    </lineage>
</organism>
<feature type="compositionally biased region" description="Basic residues" evidence="1">
    <location>
        <begin position="53"/>
        <end position="66"/>
    </location>
</feature>
<gene>
    <name evidence="3" type="ORF">GHK86_09835</name>
</gene>
<comment type="caution">
    <text evidence="3">The sequence shown here is derived from an EMBL/GenBank/DDBJ whole genome shotgun (WGS) entry which is preliminary data.</text>
</comment>